<dbReference type="AlphaFoldDB" id="A0A5C5XUN9"/>
<accession>A0A5C5XUN9</accession>
<keyword evidence="3" id="KW-1185">Reference proteome</keyword>
<sequence>MGALNAEVCSEELRASHSTCPLPQWKVDLCQSSSSAGKHRSGVVSGGVRFRSNHRLFSIIPDGILLGIEQHVGSSSMALIPPPVAYASRLNESTARADSGRRRSSGPSSLQSTDPSRSTVFPKASSANRCRIAVASSKRPECLPRYESPGIVETTRARAPQWATG</sequence>
<evidence type="ECO:0000313" key="3">
    <source>
        <dbReference type="Proteomes" id="UP000318053"/>
    </source>
</evidence>
<evidence type="ECO:0000256" key="1">
    <source>
        <dbReference type="SAM" id="MobiDB-lite"/>
    </source>
</evidence>
<gene>
    <name evidence="2" type="ORF">CA85_27110</name>
</gene>
<name>A0A5C5XUN9_9BACT</name>
<feature type="region of interest" description="Disordered" evidence="1">
    <location>
        <begin position="143"/>
        <end position="165"/>
    </location>
</feature>
<comment type="caution">
    <text evidence="2">The sequence shown here is derived from an EMBL/GenBank/DDBJ whole genome shotgun (WGS) entry which is preliminary data.</text>
</comment>
<feature type="region of interest" description="Disordered" evidence="1">
    <location>
        <begin position="90"/>
        <end position="126"/>
    </location>
</feature>
<dbReference type="EMBL" id="SJPK01000005">
    <property type="protein sequence ID" value="TWT66614.1"/>
    <property type="molecule type" value="Genomic_DNA"/>
</dbReference>
<reference evidence="2 3" key="1">
    <citation type="submission" date="2019-02" db="EMBL/GenBank/DDBJ databases">
        <title>Deep-cultivation of Planctomycetes and their phenomic and genomic characterization uncovers novel biology.</title>
        <authorList>
            <person name="Wiegand S."/>
            <person name="Jogler M."/>
            <person name="Boedeker C."/>
            <person name="Pinto D."/>
            <person name="Vollmers J."/>
            <person name="Rivas-Marin E."/>
            <person name="Kohn T."/>
            <person name="Peeters S.H."/>
            <person name="Heuer A."/>
            <person name="Rast P."/>
            <person name="Oberbeckmann S."/>
            <person name="Bunk B."/>
            <person name="Jeske O."/>
            <person name="Meyerdierks A."/>
            <person name="Storesund J.E."/>
            <person name="Kallscheuer N."/>
            <person name="Luecker S."/>
            <person name="Lage O.M."/>
            <person name="Pohl T."/>
            <person name="Merkel B.J."/>
            <person name="Hornburger P."/>
            <person name="Mueller R.-W."/>
            <person name="Bruemmer F."/>
            <person name="Labrenz M."/>
            <person name="Spormann A.M."/>
            <person name="Op Den Camp H."/>
            <person name="Overmann J."/>
            <person name="Amann R."/>
            <person name="Jetten M.S.M."/>
            <person name="Mascher T."/>
            <person name="Medema M.H."/>
            <person name="Devos D.P."/>
            <person name="Kaster A.-K."/>
            <person name="Ovreas L."/>
            <person name="Rohde M."/>
            <person name="Galperin M.Y."/>
            <person name="Jogler C."/>
        </authorList>
    </citation>
    <scope>NUCLEOTIDE SEQUENCE [LARGE SCALE GENOMIC DNA]</scope>
    <source>
        <strain evidence="2 3">CA85</strain>
    </source>
</reference>
<proteinExistence type="predicted"/>
<organism evidence="2 3">
    <name type="scientific">Allorhodopirellula solitaria</name>
    <dbReference type="NCBI Taxonomy" id="2527987"/>
    <lineage>
        <taxon>Bacteria</taxon>
        <taxon>Pseudomonadati</taxon>
        <taxon>Planctomycetota</taxon>
        <taxon>Planctomycetia</taxon>
        <taxon>Pirellulales</taxon>
        <taxon>Pirellulaceae</taxon>
        <taxon>Allorhodopirellula</taxon>
    </lineage>
</organism>
<evidence type="ECO:0000313" key="2">
    <source>
        <dbReference type="EMBL" id="TWT66614.1"/>
    </source>
</evidence>
<protein>
    <submittedName>
        <fullName evidence="2">Uncharacterized protein</fullName>
    </submittedName>
</protein>
<dbReference type="Proteomes" id="UP000318053">
    <property type="component" value="Unassembled WGS sequence"/>
</dbReference>